<sequence>MLKDAMTTLQAAILQITAKRAVAHHTQPETFQNGARRAYVQHPLRHEDDNKLNYMRDRILADITNKAHKLAFIGAWLDSRGDVDTEQIPQVVRKTFTLRSGPFKRPCVLSKVLVCMNCSCCLTMEDIVATGWYLDNMEWILNQDINLCTIHYIRCPECYVKLQIDEGVRPMCEIPFGQHILDAPSTDVDELRATYGFEPRRFLRGQELYHASGAFFNIGGRRCSKPSFWKPFSSVGCAASYFLRTVPSSTSSASRCSIQSILGISWSHRPRASRIADSRMASVPVYRFAR</sequence>
<dbReference type="Proteomes" id="UP001190700">
    <property type="component" value="Unassembled WGS sequence"/>
</dbReference>
<comment type="caution">
    <text evidence="1">The sequence shown here is derived from an EMBL/GenBank/DDBJ whole genome shotgun (WGS) entry which is preliminary data.</text>
</comment>
<evidence type="ECO:0000313" key="1">
    <source>
        <dbReference type="EMBL" id="KAK3269337.1"/>
    </source>
</evidence>
<gene>
    <name evidence="1" type="ORF">CYMTET_22218</name>
</gene>
<evidence type="ECO:0000313" key="2">
    <source>
        <dbReference type="Proteomes" id="UP001190700"/>
    </source>
</evidence>
<dbReference type="EMBL" id="LGRX02011045">
    <property type="protein sequence ID" value="KAK3269337.1"/>
    <property type="molecule type" value="Genomic_DNA"/>
</dbReference>
<dbReference type="AlphaFoldDB" id="A0AAE0G0U5"/>
<reference evidence="1 2" key="1">
    <citation type="journal article" date="2015" name="Genome Biol. Evol.">
        <title>Comparative Genomics of a Bacterivorous Green Alga Reveals Evolutionary Causalities and Consequences of Phago-Mixotrophic Mode of Nutrition.</title>
        <authorList>
            <person name="Burns J.A."/>
            <person name="Paasch A."/>
            <person name="Narechania A."/>
            <person name="Kim E."/>
        </authorList>
    </citation>
    <scope>NUCLEOTIDE SEQUENCE [LARGE SCALE GENOMIC DNA]</scope>
    <source>
        <strain evidence="1 2">PLY_AMNH</strain>
    </source>
</reference>
<organism evidence="1 2">
    <name type="scientific">Cymbomonas tetramitiformis</name>
    <dbReference type="NCBI Taxonomy" id="36881"/>
    <lineage>
        <taxon>Eukaryota</taxon>
        <taxon>Viridiplantae</taxon>
        <taxon>Chlorophyta</taxon>
        <taxon>Pyramimonadophyceae</taxon>
        <taxon>Pyramimonadales</taxon>
        <taxon>Pyramimonadaceae</taxon>
        <taxon>Cymbomonas</taxon>
    </lineage>
</organism>
<accession>A0AAE0G0U5</accession>
<keyword evidence="2" id="KW-1185">Reference proteome</keyword>
<protein>
    <submittedName>
        <fullName evidence="1">Uncharacterized protein</fullName>
    </submittedName>
</protein>
<name>A0AAE0G0U5_9CHLO</name>
<proteinExistence type="predicted"/>